<dbReference type="EMBL" id="QXED01000006">
    <property type="protein sequence ID" value="RIV20498.1"/>
    <property type="molecule type" value="Genomic_DNA"/>
</dbReference>
<name>A0A418M410_9BACT</name>
<accession>A0A418M410</accession>
<gene>
    <name evidence="1" type="ORF">DYU11_20860</name>
</gene>
<dbReference type="AlphaFoldDB" id="A0A418M410"/>
<evidence type="ECO:0000313" key="2">
    <source>
        <dbReference type="Proteomes" id="UP000283523"/>
    </source>
</evidence>
<proteinExistence type="predicted"/>
<reference evidence="1 2" key="1">
    <citation type="submission" date="2018-08" db="EMBL/GenBank/DDBJ databases">
        <title>Fibrisoma montanum sp. nov., isolated from Danxia mountain soil.</title>
        <authorList>
            <person name="Huang Y."/>
        </authorList>
    </citation>
    <scope>NUCLEOTIDE SEQUENCE [LARGE SCALE GENOMIC DNA]</scope>
    <source>
        <strain evidence="1 2">HYT19</strain>
    </source>
</reference>
<comment type="caution">
    <text evidence="1">The sequence shown here is derived from an EMBL/GenBank/DDBJ whole genome shotgun (WGS) entry which is preliminary data.</text>
</comment>
<dbReference type="InterPro" id="IPR043733">
    <property type="entry name" value="DUF5677"/>
</dbReference>
<sequence>MLPPTEPSIQSALDTYHDAIHEMVCYGTHILHWILKENKKILPESTELNIAHALLFRHILEHLDSMAIQIKASAIVPSKVQLRVILEAFLSLEYLLEKPENIAQRAAAYFLVGYYKSYNFLMKHTPGTEEYRIQMEDLKKHAKYIRDEDLPDTSAELENIKRLINSPLYREAKEEYNIYTKDNTKDINDLKWHALYNGPKSTFRLANYLNRRDFYDYCYKPWSEEVHSTNLHRGVIVKAEEGYGAFNQLRMPDQAPELVQSTTMIVLSVYELLITKCVPKELNNYRQWSRMYKMVHRNKVERIKFNLVAAPNPL</sequence>
<evidence type="ECO:0000313" key="1">
    <source>
        <dbReference type="EMBL" id="RIV20498.1"/>
    </source>
</evidence>
<dbReference type="Proteomes" id="UP000283523">
    <property type="component" value="Unassembled WGS sequence"/>
</dbReference>
<keyword evidence="2" id="KW-1185">Reference proteome</keyword>
<dbReference type="Pfam" id="PF18928">
    <property type="entry name" value="DUF5677"/>
    <property type="match status" value="1"/>
</dbReference>
<protein>
    <submittedName>
        <fullName evidence="1">Uncharacterized protein</fullName>
    </submittedName>
</protein>
<organism evidence="1 2">
    <name type="scientific">Fibrisoma montanum</name>
    <dbReference type="NCBI Taxonomy" id="2305895"/>
    <lineage>
        <taxon>Bacteria</taxon>
        <taxon>Pseudomonadati</taxon>
        <taxon>Bacteroidota</taxon>
        <taxon>Cytophagia</taxon>
        <taxon>Cytophagales</taxon>
        <taxon>Spirosomataceae</taxon>
        <taxon>Fibrisoma</taxon>
    </lineage>
</organism>